<reference evidence="10" key="2">
    <citation type="submission" date="2014-05" db="EMBL/GenBank/DDBJ databases">
        <title>Genome sequencing of Bartonella spp. isolated from human blood.</title>
        <authorList>
            <person name="Raoult D."/>
        </authorList>
    </citation>
    <scope>NUCLEOTIDE SEQUENCE</scope>
    <source>
        <strain evidence="10">MVT06</strain>
    </source>
</reference>
<organism evidence="10">
    <name type="scientific">Bartonella schoenbuchensis</name>
    <dbReference type="NCBI Taxonomy" id="165694"/>
    <lineage>
        <taxon>Bacteria</taxon>
        <taxon>Pseudomonadati</taxon>
        <taxon>Pseudomonadota</taxon>
        <taxon>Alphaproteobacteria</taxon>
        <taxon>Hyphomicrobiales</taxon>
        <taxon>Bartonellaceae</taxon>
        <taxon>Bartonella</taxon>
    </lineage>
</organism>
<comment type="similarity">
    <text evidence="2">Belongs to the MotB family.</text>
</comment>
<proteinExistence type="inferred from homology"/>
<dbReference type="InterPro" id="IPR050330">
    <property type="entry name" value="Bact_OuterMem_StrucFunc"/>
</dbReference>
<evidence type="ECO:0000256" key="6">
    <source>
        <dbReference type="ARBA" id="ARBA00023136"/>
    </source>
</evidence>
<reference evidence="10" key="1">
    <citation type="submission" date="2013-11" db="EMBL/GenBank/DDBJ databases">
        <authorList>
            <person name="GENOMES U."/>
        </authorList>
    </citation>
    <scope>NUCLEOTIDE SEQUENCE</scope>
    <source>
        <strain evidence="10">MVT06</strain>
    </source>
</reference>
<dbReference type="AlphaFoldDB" id="A0A024LSW4"/>
<feature type="transmembrane region" description="Helical" evidence="8">
    <location>
        <begin position="33"/>
        <end position="52"/>
    </location>
</feature>
<evidence type="ECO:0000256" key="8">
    <source>
        <dbReference type="SAM" id="Phobius"/>
    </source>
</evidence>
<keyword evidence="5 8" id="KW-1133">Transmembrane helix</keyword>
<comment type="subcellular location">
    <subcellularLocation>
        <location evidence="1">Cell membrane</location>
        <topology evidence="1">Single-pass membrane protein</topology>
    </subcellularLocation>
</comment>
<keyword evidence="6 7" id="KW-0472">Membrane</keyword>
<dbReference type="GO" id="GO:0005886">
    <property type="term" value="C:plasma membrane"/>
    <property type="evidence" value="ECO:0007669"/>
    <property type="project" value="UniProtKB-SubCell"/>
</dbReference>
<evidence type="ECO:0000256" key="4">
    <source>
        <dbReference type="ARBA" id="ARBA00022692"/>
    </source>
</evidence>
<dbReference type="CDD" id="cd07185">
    <property type="entry name" value="OmpA_C-like"/>
    <property type="match status" value="1"/>
</dbReference>
<evidence type="ECO:0000313" key="10">
    <source>
        <dbReference type="EMBL" id="CDP80537.1"/>
    </source>
</evidence>
<dbReference type="EMBL" id="HG977197">
    <property type="protein sequence ID" value="CDP80537.1"/>
    <property type="molecule type" value="Genomic_DNA"/>
</dbReference>
<dbReference type="SUPFAM" id="SSF103088">
    <property type="entry name" value="OmpA-like"/>
    <property type="match status" value="1"/>
</dbReference>
<gene>
    <name evidence="10" type="primary">lafU</name>
    <name evidence="10" type="ORF">BN1046_01480</name>
</gene>
<dbReference type="Pfam" id="PF13677">
    <property type="entry name" value="MotB_plug"/>
    <property type="match status" value="1"/>
</dbReference>
<dbReference type="PROSITE" id="PS51123">
    <property type="entry name" value="OMPA_2"/>
    <property type="match status" value="1"/>
</dbReference>
<evidence type="ECO:0000256" key="3">
    <source>
        <dbReference type="ARBA" id="ARBA00022475"/>
    </source>
</evidence>
<dbReference type="InterPro" id="IPR006665">
    <property type="entry name" value="OmpA-like"/>
</dbReference>
<evidence type="ECO:0000259" key="9">
    <source>
        <dbReference type="PROSITE" id="PS51123"/>
    </source>
</evidence>
<name>A0A024LSW4_9HYPH</name>
<protein>
    <submittedName>
        <fullName evidence="10">Chemotaxis protein LafU</fullName>
    </submittedName>
</protein>
<dbReference type="InterPro" id="IPR025713">
    <property type="entry name" value="MotB-like_N_dom"/>
</dbReference>
<dbReference type="Pfam" id="PF00691">
    <property type="entry name" value="OmpA"/>
    <property type="match status" value="1"/>
</dbReference>
<dbReference type="PANTHER" id="PTHR30329:SF21">
    <property type="entry name" value="LIPOPROTEIN YIAD-RELATED"/>
    <property type="match status" value="1"/>
</dbReference>
<evidence type="ECO:0000256" key="2">
    <source>
        <dbReference type="ARBA" id="ARBA00008914"/>
    </source>
</evidence>
<keyword evidence="3" id="KW-1003">Cell membrane</keyword>
<dbReference type="InterPro" id="IPR036737">
    <property type="entry name" value="OmpA-like_sf"/>
</dbReference>
<dbReference type="PANTHER" id="PTHR30329">
    <property type="entry name" value="STATOR ELEMENT OF FLAGELLAR MOTOR COMPLEX"/>
    <property type="match status" value="1"/>
</dbReference>
<feature type="domain" description="OmpA-like" evidence="9">
    <location>
        <begin position="247"/>
        <end position="365"/>
    </location>
</feature>
<evidence type="ECO:0000256" key="7">
    <source>
        <dbReference type="PROSITE-ProRule" id="PRU00473"/>
    </source>
</evidence>
<evidence type="ECO:0000256" key="5">
    <source>
        <dbReference type="ARBA" id="ARBA00022989"/>
    </source>
</evidence>
<accession>A0A024LSW4</accession>
<dbReference type="Gene3D" id="3.30.1330.60">
    <property type="entry name" value="OmpA-like domain"/>
    <property type="match status" value="1"/>
</dbReference>
<keyword evidence="4 8" id="KW-0812">Transmembrane</keyword>
<sequence precursor="true">MKSEDEQSHSEIIIVRRGGHDDHDEHHGGAWKIAYADFVTAMMAFFLVMWLVNAKDEETREAIANYFNPIKLTDSQTSSRSIQKKNDVEDDKICPVGQTCGGDSKSENVQLVSLEETELMRDPYSGLDKIVQSQQNVQNMQSLPDSDGKHETLMGNSKGDSKENLPVTDYRDPFSPHYWKENVASHNNTLNAQGIEWKEGQAQQQLAQEDAPSQESRDFAKELADLIKEITDENHLSASVLPIREGVMIELMDQPEYEMFKVGSSVPTAQTVEFIDRIAKVIAKHPGNVVVGGHTDARPYRSTTRDNWQLSTSRAQMVYYMLVRGGLDEKRILRVEGYADRNLKNKQDPYASENRRTSIFVRDPNVDLTRKMPVLKKALSKHPRQMEPVSQKEKTP</sequence>
<evidence type="ECO:0000256" key="1">
    <source>
        <dbReference type="ARBA" id="ARBA00004162"/>
    </source>
</evidence>